<accession>A0A370N9B3</accession>
<dbReference type="Pfam" id="PF14083">
    <property type="entry name" value="PGDYG"/>
    <property type="match status" value="1"/>
</dbReference>
<gene>
    <name evidence="1" type="ORF">DLM46_14910</name>
</gene>
<organism evidence="1 2">
    <name type="scientific">Paraburkholderia lacunae</name>
    <dbReference type="NCBI Taxonomy" id="2211104"/>
    <lineage>
        <taxon>Bacteria</taxon>
        <taxon>Pseudomonadati</taxon>
        <taxon>Pseudomonadota</taxon>
        <taxon>Betaproteobacteria</taxon>
        <taxon>Burkholderiales</taxon>
        <taxon>Burkholderiaceae</taxon>
        <taxon>Paraburkholderia</taxon>
    </lineage>
</organism>
<reference evidence="2" key="1">
    <citation type="submission" date="2018-05" db="EMBL/GenBank/DDBJ databases">
        <authorList>
            <person name="Feng T."/>
        </authorList>
    </citation>
    <scope>NUCLEOTIDE SEQUENCE [LARGE SCALE GENOMIC DNA]</scope>
    <source>
        <strain evidence="2">S27</strain>
    </source>
</reference>
<comment type="caution">
    <text evidence="1">The sequence shown here is derived from an EMBL/GenBank/DDBJ whole genome shotgun (WGS) entry which is preliminary data.</text>
</comment>
<dbReference type="RefSeq" id="WP_115101508.1">
    <property type="nucleotide sequence ID" value="NZ_QHKS01000008.1"/>
</dbReference>
<sequence length="147" mass="16265">MTDTTSMPDLTRDPDAWRVMKRPVLVAVQFADEDGTCATLEGPVRYRAGDALATGTLGEQWPISRDRFDQTYELVGDGMYRKRPVVVHALRLKAAMSVRVGGEGDVLEGRPGDWLVQYGYGDYGLVDGDVFAWAYERVSESEASDTP</sequence>
<evidence type="ECO:0000313" key="1">
    <source>
        <dbReference type="EMBL" id="RDK02209.1"/>
    </source>
</evidence>
<protein>
    <submittedName>
        <fullName evidence="1">Uncharacterized protein</fullName>
    </submittedName>
</protein>
<evidence type="ECO:0000313" key="2">
    <source>
        <dbReference type="Proteomes" id="UP000254875"/>
    </source>
</evidence>
<dbReference type="EMBL" id="QHKS01000008">
    <property type="protein sequence ID" value="RDK02209.1"/>
    <property type="molecule type" value="Genomic_DNA"/>
</dbReference>
<proteinExistence type="predicted"/>
<name>A0A370N9B3_9BURK</name>
<dbReference type="AlphaFoldDB" id="A0A370N9B3"/>
<dbReference type="InterPro" id="IPR025688">
    <property type="entry name" value="PGDYG_prot"/>
</dbReference>
<dbReference type="OrthoDB" id="8967783at2"/>
<dbReference type="Proteomes" id="UP000254875">
    <property type="component" value="Unassembled WGS sequence"/>
</dbReference>
<keyword evidence="2" id="KW-1185">Reference proteome</keyword>